<gene>
    <name evidence="2" type="ORF">TrLO_g8905</name>
</gene>
<name>A0A9W7F5H0_9STRA</name>
<evidence type="ECO:0000313" key="3">
    <source>
        <dbReference type="Proteomes" id="UP001165122"/>
    </source>
</evidence>
<dbReference type="EMBL" id="BRXW01000052">
    <property type="protein sequence ID" value="GMI03086.1"/>
    <property type="molecule type" value="Genomic_DNA"/>
</dbReference>
<feature type="compositionally biased region" description="Low complexity" evidence="1">
    <location>
        <begin position="7"/>
        <end position="17"/>
    </location>
</feature>
<feature type="compositionally biased region" description="Low complexity" evidence="1">
    <location>
        <begin position="25"/>
        <end position="39"/>
    </location>
</feature>
<proteinExistence type="predicted"/>
<comment type="caution">
    <text evidence="2">The sequence shown here is derived from an EMBL/GenBank/DDBJ whole genome shotgun (WGS) entry which is preliminary data.</text>
</comment>
<organism evidence="2 3">
    <name type="scientific">Triparma laevis f. longispina</name>
    <dbReference type="NCBI Taxonomy" id="1714387"/>
    <lineage>
        <taxon>Eukaryota</taxon>
        <taxon>Sar</taxon>
        <taxon>Stramenopiles</taxon>
        <taxon>Ochrophyta</taxon>
        <taxon>Bolidophyceae</taxon>
        <taxon>Parmales</taxon>
        <taxon>Triparmaceae</taxon>
        <taxon>Triparma</taxon>
    </lineage>
</organism>
<reference evidence="3" key="1">
    <citation type="journal article" date="2023" name="Commun. Biol.">
        <title>Genome analysis of Parmales, the sister group of diatoms, reveals the evolutionary specialization of diatoms from phago-mixotrophs to photoautotrophs.</title>
        <authorList>
            <person name="Ban H."/>
            <person name="Sato S."/>
            <person name="Yoshikawa S."/>
            <person name="Yamada K."/>
            <person name="Nakamura Y."/>
            <person name="Ichinomiya M."/>
            <person name="Sato N."/>
            <person name="Blanc-Mathieu R."/>
            <person name="Endo H."/>
            <person name="Kuwata A."/>
            <person name="Ogata H."/>
        </authorList>
    </citation>
    <scope>NUCLEOTIDE SEQUENCE [LARGE SCALE GENOMIC DNA]</scope>
    <source>
        <strain evidence="3">NIES 3700</strain>
    </source>
</reference>
<accession>A0A9W7F5H0</accession>
<feature type="compositionally biased region" description="Low complexity" evidence="1">
    <location>
        <begin position="48"/>
        <end position="67"/>
    </location>
</feature>
<feature type="compositionally biased region" description="Polar residues" evidence="1">
    <location>
        <begin position="68"/>
        <end position="78"/>
    </location>
</feature>
<keyword evidence="3" id="KW-1185">Reference proteome</keyword>
<dbReference type="Proteomes" id="UP001165122">
    <property type="component" value="Unassembled WGS sequence"/>
</dbReference>
<dbReference type="AlphaFoldDB" id="A0A9W7F5H0"/>
<evidence type="ECO:0000313" key="2">
    <source>
        <dbReference type="EMBL" id="GMI03086.1"/>
    </source>
</evidence>
<feature type="region of interest" description="Disordered" evidence="1">
    <location>
        <begin position="1"/>
        <end position="108"/>
    </location>
</feature>
<evidence type="ECO:0000256" key="1">
    <source>
        <dbReference type="SAM" id="MobiDB-lite"/>
    </source>
</evidence>
<sequence length="108" mass="11588">MPRKTPSKLPASHSKPSSKPPLPKPSSSKKPTPKTATDLLLEDDFEFDVTSSETTDETTSTTTTTSSAPISRYSTRSSQPPPLKTRSKTSPFATPSPHHLDPGILPSD</sequence>
<protein>
    <submittedName>
        <fullName evidence="2">Uncharacterized protein</fullName>
    </submittedName>
</protein>